<proteinExistence type="predicted"/>
<keyword evidence="8" id="KW-0804">Transcription</keyword>
<name>A0A182SS68_9DIPT</name>
<dbReference type="PANTHER" id="PTHR16515:SF49">
    <property type="entry name" value="GASTRULA ZINC FINGER PROTEIN XLCGF49.1-LIKE-RELATED"/>
    <property type="match status" value="1"/>
</dbReference>
<dbReference type="GO" id="GO:0008270">
    <property type="term" value="F:zinc ion binding"/>
    <property type="evidence" value="ECO:0007669"/>
    <property type="project" value="UniProtKB-KW"/>
</dbReference>
<evidence type="ECO:0000256" key="6">
    <source>
        <dbReference type="ARBA" id="ARBA00023015"/>
    </source>
</evidence>
<keyword evidence="2" id="KW-0479">Metal-binding</keyword>
<evidence type="ECO:0000256" key="11">
    <source>
        <dbReference type="SAM" id="MobiDB-lite"/>
    </source>
</evidence>
<keyword evidence="6" id="KW-0805">Transcription regulation</keyword>
<reference evidence="14" key="1">
    <citation type="submission" date="2013-09" db="EMBL/GenBank/DDBJ databases">
        <title>The Genome Sequence of Anopheles maculatus species B.</title>
        <authorList>
            <consortium name="The Broad Institute Genomics Platform"/>
            <person name="Neafsey D.E."/>
            <person name="Besansky N."/>
            <person name="Howell P."/>
            <person name="Walton C."/>
            <person name="Young S.K."/>
            <person name="Zeng Q."/>
            <person name="Gargeya S."/>
            <person name="Fitzgerald M."/>
            <person name="Haas B."/>
            <person name="Abouelleil A."/>
            <person name="Allen A.W."/>
            <person name="Alvarado L."/>
            <person name="Arachchi H.M."/>
            <person name="Berlin A.M."/>
            <person name="Chapman S.B."/>
            <person name="Gainer-Dewar J."/>
            <person name="Goldberg J."/>
            <person name="Griggs A."/>
            <person name="Gujja S."/>
            <person name="Hansen M."/>
            <person name="Howarth C."/>
            <person name="Imamovic A."/>
            <person name="Ireland A."/>
            <person name="Larimer J."/>
            <person name="McCowan C."/>
            <person name="Murphy C."/>
            <person name="Pearson M."/>
            <person name="Poon T.W."/>
            <person name="Priest M."/>
            <person name="Roberts A."/>
            <person name="Saif S."/>
            <person name="Shea T."/>
            <person name="Sisk P."/>
            <person name="Sykes S."/>
            <person name="Wortman J."/>
            <person name="Nusbaum C."/>
            <person name="Birren B."/>
        </authorList>
    </citation>
    <scope>NUCLEOTIDE SEQUENCE [LARGE SCALE GENOMIC DNA]</scope>
    <source>
        <strain evidence="14">maculatus3</strain>
    </source>
</reference>
<evidence type="ECO:0000259" key="12">
    <source>
        <dbReference type="PROSITE" id="PS50157"/>
    </source>
</evidence>
<keyword evidence="5" id="KW-0862">Zinc</keyword>
<dbReference type="InterPro" id="IPR013087">
    <property type="entry name" value="Znf_C2H2_type"/>
</dbReference>
<dbReference type="Gene3D" id="3.30.160.60">
    <property type="entry name" value="Classic Zinc Finger"/>
    <property type="match status" value="2"/>
</dbReference>
<evidence type="ECO:0000313" key="14">
    <source>
        <dbReference type="Proteomes" id="UP000075901"/>
    </source>
</evidence>
<dbReference type="Proteomes" id="UP000075901">
    <property type="component" value="Unassembled WGS sequence"/>
</dbReference>
<dbReference type="InterPro" id="IPR050331">
    <property type="entry name" value="Zinc_finger"/>
</dbReference>
<dbReference type="GO" id="GO:0005634">
    <property type="term" value="C:nucleus"/>
    <property type="evidence" value="ECO:0007669"/>
    <property type="project" value="UniProtKB-SubCell"/>
</dbReference>
<reference evidence="13" key="2">
    <citation type="submission" date="2020-05" db="UniProtKB">
        <authorList>
            <consortium name="EnsemblMetazoa"/>
        </authorList>
    </citation>
    <scope>IDENTIFICATION</scope>
    <source>
        <strain evidence="13">maculatus3</strain>
    </source>
</reference>
<dbReference type="PROSITE" id="PS50157">
    <property type="entry name" value="ZINC_FINGER_C2H2_2"/>
    <property type="match status" value="3"/>
</dbReference>
<comment type="subcellular location">
    <subcellularLocation>
        <location evidence="1">Nucleus</location>
    </subcellularLocation>
</comment>
<dbReference type="GO" id="GO:0010468">
    <property type="term" value="P:regulation of gene expression"/>
    <property type="evidence" value="ECO:0007669"/>
    <property type="project" value="TreeGrafter"/>
</dbReference>
<dbReference type="SUPFAM" id="SSF57667">
    <property type="entry name" value="beta-beta-alpha zinc fingers"/>
    <property type="match status" value="1"/>
</dbReference>
<keyword evidence="4 10" id="KW-0863">Zinc-finger</keyword>
<feature type="region of interest" description="Disordered" evidence="11">
    <location>
        <begin position="1"/>
        <end position="42"/>
    </location>
</feature>
<evidence type="ECO:0000256" key="9">
    <source>
        <dbReference type="ARBA" id="ARBA00023242"/>
    </source>
</evidence>
<feature type="compositionally biased region" description="Low complexity" evidence="11">
    <location>
        <begin position="99"/>
        <end position="111"/>
    </location>
</feature>
<dbReference type="VEuPathDB" id="VectorBase:AMAM012337"/>
<sequence>MSRYVGKHSPKIATPDEGNNNVNISSKGINPTSTKTASSAEEMSLMEISSFIVETPINYDETSADCEDEDDKTDVKKLVNATNDAVEEGDGAESGSGTDGTLSSAGGSSSSKRGRKRQERRLYQCEVCQKEFMGTNDLRKHLRIHNDERPYPCPHCKNRFRQAGCLKNHIASQHGTDEQYTCDLCGKSFPIKERLRLH</sequence>
<feature type="domain" description="C2H2-type" evidence="12">
    <location>
        <begin position="123"/>
        <end position="150"/>
    </location>
</feature>
<feature type="compositionally biased region" description="Basic residues" evidence="11">
    <location>
        <begin position="1"/>
        <end position="10"/>
    </location>
</feature>
<evidence type="ECO:0000256" key="8">
    <source>
        <dbReference type="ARBA" id="ARBA00023163"/>
    </source>
</evidence>
<evidence type="ECO:0000256" key="5">
    <source>
        <dbReference type="ARBA" id="ARBA00022833"/>
    </source>
</evidence>
<dbReference type="EnsemblMetazoa" id="AMAM012337-RA">
    <property type="protein sequence ID" value="AMAM012337-PA"/>
    <property type="gene ID" value="AMAM012337"/>
</dbReference>
<evidence type="ECO:0000256" key="10">
    <source>
        <dbReference type="PROSITE-ProRule" id="PRU00042"/>
    </source>
</evidence>
<feature type="compositionally biased region" description="Polar residues" evidence="11">
    <location>
        <begin position="17"/>
        <end position="41"/>
    </location>
</feature>
<evidence type="ECO:0000256" key="1">
    <source>
        <dbReference type="ARBA" id="ARBA00004123"/>
    </source>
</evidence>
<keyword evidence="7" id="KW-0238">DNA-binding</keyword>
<dbReference type="Pfam" id="PF00096">
    <property type="entry name" value="zf-C2H2"/>
    <property type="match status" value="2"/>
</dbReference>
<keyword evidence="14" id="KW-1185">Reference proteome</keyword>
<protein>
    <recommendedName>
        <fullName evidence="12">C2H2-type domain-containing protein</fullName>
    </recommendedName>
</protein>
<evidence type="ECO:0000313" key="13">
    <source>
        <dbReference type="EnsemblMetazoa" id="AMAM012337-PA"/>
    </source>
</evidence>
<dbReference type="FunFam" id="3.30.160.60:FF:000100">
    <property type="entry name" value="Zinc finger 45-like"/>
    <property type="match status" value="1"/>
</dbReference>
<evidence type="ECO:0000256" key="4">
    <source>
        <dbReference type="ARBA" id="ARBA00022771"/>
    </source>
</evidence>
<evidence type="ECO:0000256" key="2">
    <source>
        <dbReference type="ARBA" id="ARBA00022723"/>
    </source>
</evidence>
<evidence type="ECO:0000256" key="7">
    <source>
        <dbReference type="ARBA" id="ARBA00023125"/>
    </source>
</evidence>
<accession>A0A182SS68</accession>
<evidence type="ECO:0000256" key="3">
    <source>
        <dbReference type="ARBA" id="ARBA00022737"/>
    </source>
</evidence>
<feature type="domain" description="C2H2-type" evidence="12">
    <location>
        <begin position="180"/>
        <end position="198"/>
    </location>
</feature>
<dbReference type="PROSITE" id="PS00028">
    <property type="entry name" value="ZINC_FINGER_C2H2_1"/>
    <property type="match status" value="1"/>
</dbReference>
<dbReference type="PANTHER" id="PTHR16515">
    <property type="entry name" value="PR DOMAIN ZINC FINGER PROTEIN"/>
    <property type="match status" value="1"/>
</dbReference>
<feature type="domain" description="C2H2-type" evidence="12">
    <location>
        <begin position="151"/>
        <end position="179"/>
    </location>
</feature>
<feature type="region of interest" description="Disordered" evidence="11">
    <location>
        <begin position="82"/>
        <end position="118"/>
    </location>
</feature>
<keyword evidence="3" id="KW-0677">Repeat</keyword>
<dbReference type="SMART" id="SM00355">
    <property type="entry name" value="ZnF_C2H2"/>
    <property type="match status" value="3"/>
</dbReference>
<dbReference type="InterPro" id="IPR036236">
    <property type="entry name" value="Znf_C2H2_sf"/>
</dbReference>
<keyword evidence="9" id="KW-0539">Nucleus</keyword>
<dbReference type="GO" id="GO:0003677">
    <property type="term" value="F:DNA binding"/>
    <property type="evidence" value="ECO:0007669"/>
    <property type="project" value="UniProtKB-KW"/>
</dbReference>
<dbReference type="AlphaFoldDB" id="A0A182SS68"/>
<organism evidence="13 14">
    <name type="scientific">Anopheles maculatus</name>
    <dbReference type="NCBI Taxonomy" id="74869"/>
    <lineage>
        <taxon>Eukaryota</taxon>
        <taxon>Metazoa</taxon>
        <taxon>Ecdysozoa</taxon>
        <taxon>Arthropoda</taxon>
        <taxon>Hexapoda</taxon>
        <taxon>Insecta</taxon>
        <taxon>Pterygota</taxon>
        <taxon>Neoptera</taxon>
        <taxon>Endopterygota</taxon>
        <taxon>Diptera</taxon>
        <taxon>Nematocera</taxon>
        <taxon>Culicoidea</taxon>
        <taxon>Culicidae</taxon>
        <taxon>Anophelinae</taxon>
        <taxon>Anopheles</taxon>
        <taxon>Anopheles maculatus group</taxon>
    </lineage>
</organism>